<dbReference type="Proteomes" id="UP001433508">
    <property type="component" value="Unassembled WGS sequence"/>
</dbReference>
<sequence>MSTTEKDSKVVESVDADVSVGMTEIVNEKLSMSKQFKSLWKSRRAVRAGVACSSAAVLIGFDAMLMGSVIANTEFLYKFGAYDEGLHVWTLPAYQQLIWTIVSSIGCMVGALAIGILSDNFGRRFAFLTTVALTMIGTVVEVVSPNWKVWTLAKVLFGVAIGFMQGNTQSYVSEITPVHIRGFMLSLFQFWIILGSFLASCVLEGTSTINSSWSWKAAIISQLGLGLMCLALFIPLVPESPYYLIGKSRHESGRAALLRLRGKEIDYIVDEDIKNIEHVLASEKRAKQDASSYMECFRGTNLRRTLLAILPLYMQQLLGFNLCGAYLAYFLSQSGIANPFVITVISLTLGMLAVIFAFVLVEHVGRRPQLLIGASAMLPCLLGMGILGFVNEGSAANNKALAALSILWNIFYYVSVGAIGWTLVGEISSSRLRAKTTSFAVFANNILGIGLGIGIPYLINADETNLGPKSGFVFLVPGAILVLIAYFVIPETKNKSFEYLDHLFEVGTPARKF</sequence>
<gene>
    <name evidence="1" type="ORF">V1525DRAFT_99473</name>
</gene>
<evidence type="ECO:0000313" key="2">
    <source>
        <dbReference type="Proteomes" id="UP001433508"/>
    </source>
</evidence>
<keyword evidence="1" id="KW-0813">Transport</keyword>
<organism evidence="1 2">
    <name type="scientific">Lipomyces kononenkoae</name>
    <name type="common">Yeast</name>
    <dbReference type="NCBI Taxonomy" id="34357"/>
    <lineage>
        <taxon>Eukaryota</taxon>
        <taxon>Fungi</taxon>
        <taxon>Dikarya</taxon>
        <taxon>Ascomycota</taxon>
        <taxon>Saccharomycotina</taxon>
        <taxon>Lipomycetes</taxon>
        <taxon>Lipomycetales</taxon>
        <taxon>Lipomycetaceae</taxon>
        <taxon>Lipomyces</taxon>
    </lineage>
</organism>
<keyword evidence="1" id="KW-0762">Sugar transport</keyword>
<accession>A0ACC3T3X4</accession>
<evidence type="ECO:0000313" key="1">
    <source>
        <dbReference type="EMBL" id="KAK9238592.1"/>
    </source>
</evidence>
<name>A0ACC3T3X4_LIPKO</name>
<dbReference type="EMBL" id="MU971354">
    <property type="protein sequence ID" value="KAK9238592.1"/>
    <property type="molecule type" value="Genomic_DNA"/>
</dbReference>
<proteinExistence type="predicted"/>
<comment type="caution">
    <text evidence="1">The sequence shown here is derived from an EMBL/GenBank/DDBJ whole genome shotgun (WGS) entry which is preliminary data.</text>
</comment>
<keyword evidence="2" id="KW-1185">Reference proteome</keyword>
<reference evidence="2" key="1">
    <citation type="journal article" date="2024" name="Front. Bioeng. Biotechnol.">
        <title>Genome-scale model development and genomic sequencing of the oleaginous clade Lipomyces.</title>
        <authorList>
            <person name="Czajka J.J."/>
            <person name="Han Y."/>
            <person name="Kim J."/>
            <person name="Mondo S.J."/>
            <person name="Hofstad B.A."/>
            <person name="Robles A."/>
            <person name="Haridas S."/>
            <person name="Riley R."/>
            <person name="LaButti K."/>
            <person name="Pangilinan J."/>
            <person name="Andreopoulos W."/>
            <person name="Lipzen A."/>
            <person name="Yan J."/>
            <person name="Wang M."/>
            <person name="Ng V."/>
            <person name="Grigoriev I.V."/>
            <person name="Spatafora J.W."/>
            <person name="Magnuson J.K."/>
            <person name="Baker S.E."/>
            <person name="Pomraning K.R."/>
        </authorList>
    </citation>
    <scope>NUCLEOTIDE SEQUENCE [LARGE SCALE GENOMIC DNA]</scope>
    <source>
        <strain evidence="2">CBS 7786</strain>
    </source>
</reference>
<protein>
    <submittedName>
        <fullName evidence="1">High-affinity glucose transporter HXT2</fullName>
    </submittedName>
</protein>